<proteinExistence type="predicted"/>
<organism evidence="1 2">
    <name type="scientific">Aquipseudomonas alcaligenes</name>
    <name type="common">Pseudomonas alcaligenes</name>
    <dbReference type="NCBI Taxonomy" id="43263"/>
    <lineage>
        <taxon>Bacteria</taxon>
        <taxon>Pseudomonadati</taxon>
        <taxon>Pseudomonadota</taxon>
        <taxon>Gammaproteobacteria</taxon>
        <taxon>Pseudomonadales</taxon>
        <taxon>Pseudomonadaceae</taxon>
        <taxon>Aquipseudomonas</taxon>
    </lineage>
</organism>
<gene>
    <name evidence="1" type="ORF">DMO17_19380</name>
</gene>
<comment type="caution">
    <text evidence="1">The sequence shown here is derived from an EMBL/GenBank/DDBJ whole genome shotgun (WGS) entry which is preliminary data.</text>
</comment>
<dbReference type="EMBL" id="QJRX01000014">
    <property type="protein sequence ID" value="PYC19541.1"/>
    <property type="molecule type" value="Genomic_DNA"/>
</dbReference>
<dbReference type="AlphaFoldDB" id="A0A2V4KDG1"/>
<sequence length="126" mass="13321">MIGADDLGDFFDPDEFGTTAQLLVPGQPARQVSALEGAPGASGRLYRSGVDPNASSLRVKPAQVKLQLARGDVPADYQLAKVALEGVEYSIANVEPLGRLRSLLTLIPYGDRSAPAGERGKWQASN</sequence>
<name>A0A2V4KDG1_AQUAC</name>
<evidence type="ECO:0000313" key="1">
    <source>
        <dbReference type="EMBL" id="PYC19541.1"/>
    </source>
</evidence>
<dbReference type="Proteomes" id="UP000248146">
    <property type="component" value="Unassembled WGS sequence"/>
</dbReference>
<dbReference type="RefSeq" id="WP_110684122.1">
    <property type="nucleotide sequence ID" value="NZ_QJRX01000014.1"/>
</dbReference>
<protein>
    <recommendedName>
        <fullName evidence="3">Head-tail adaptor protein</fullName>
    </recommendedName>
</protein>
<accession>A0A2V4KDG1</accession>
<evidence type="ECO:0000313" key="2">
    <source>
        <dbReference type="Proteomes" id="UP000248146"/>
    </source>
</evidence>
<dbReference type="OrthoDB" id="9923348at2"/>
<evidence type="ECO:0008006" key="3">
    <source>
        <dbReference type="Google" id="ProtNLM"/>
    </source>
</evidence>
<reference evidence="1 2" key="1">
    <citation type="submission" date="2018-06" db="EMBL/GenBank/DDBJ databases">
        <title>Pseudomonas diversity within urban Lake Michigan freshwaters.</title>
        <authorList>
            <person name="Batrich M."/>
            <person name="Hatzopoulos T."/>
            <person name="Putonti C."/>
        </authorList>
    </citation>
    <scope>NUCLEOTIDE SEQUENCE [LARGE SCALE GENOMIC DNA]</scope>
    <source>
        <strain evidence="1 2">MB-090714</strain>
    </source>
</reference>